<proteinExistence type="predicted"/>
<evidence type="ECO:0000313" key="2">
    <source>
        <dbReference type="Proteomes" id="UP001386955"/>
    </source>
</evidence>
<gene>
    <name evidence="1" type="ORF">VNO78_25356</name>
</gene>
<comment type="caution">
    <text evidence="1">The sequence shown here is derived from an EMBL/GenBank/DDBJ whole genome shotgun (WGS) entry which is preliminary data.</text>
</comment>
<dbReference type="AlphaFoldDB" id="A0AAN9XEZ1"/>
<dbReference type="EMBL" id="JAYMYS010000006">
    <property type="protein sequence ID" value="KAK7390058.1"/>
    <property type="molecule type" value="Genomic_DNA"/>
</dbReference>
<accession>A0AAN9XEZ1</accession>
<reference evidence="1 2" key="1">
    <citation type="submission" date="2024-01" db="EMBL/GenBank/DDBJ databases">
        <title>The genomes of 5 underutilized Papilionoideae crops provide insights into root nodulation and disease resistanc.</title>
        <authorList>
            <person name="Jiang F."/>
        </authorList>
    </citation>
    <scope>NUCLEOTIDE SEQUENCE [LARGE SCALE GENOMIC DNA]</scope>
    <source>
        <strain evidence="1">DUOXIRENSHENG_FW03</strain>
        <tissue evidence="1">Leaves</tissue>
    </source>
</reference>
<sequence>MDASGPSTYKLRDNSDVEFGIVVWYALGSGPYKPRGSQSCGFQYRVWDASGLDNRGVGGPSLPQGCGV</sequence>
<keyword evidence="2" id="KW-1185">Reference proteome</keyword>
<protein>
    <submittedName>
        <fullName evidence="1">Uncharacterized protein</fullName>
    </submittedName>
</protein>
<evidence type="ECO:0000313" key="1">
    <source>
        <dbReference type="EMBL" id="KAK7390058.1"/>
    </source>
</evidence>
<organism evidence="1 2">
    <name type="scientific">Psophocarpus tetragonolobus</name>
    <name type="common">Winged bean</name>
    <name type="synonym">Dolichos tetragonolobus</name>
    <dbReference type="NCBI Taxonomy" id="3891"/>
    <lineage>
        <taxon>Eukaryota</taxon>
        <taxon>Viridiplantae</taxon>
        <taxon>Streptophyta</taxon>
        <taxon>Embryophyta</taxon>
        <taxon>Tracheophyta</taxon>
        <taxon>Spermatophyta</taxon>
        <taxon>Magnoliopsida</taxon>
        <taxon>eudicotyledons</taxon>
        <taxon>Gunneridae</taxon>
        <taxon>Pentapetalae</taxon>
        <taxon>rosids</taxon>
        <taxon>fabids</taxon>
        <taxon>Fabales</taxon>
        <taxon>Fabaceae</taxon>
        <taxon>Papilionoideae</taxon>
        <taxon>50 kb inversion clade</taxon>
        <taxon>NPAAA clade</taxon>
        <taxon>indigoferoid/millettioid clade</taxon>
        <taxon>Phaseoleae</taxon>
        <taxon>Psophocarpus</taxon>
    </lineage>
</organism>
<name>A0AAN9XEZ1_PSOTE</name>
<dbReference type="Proteomes" id="UP001386955">
    <property type="component" value="Unassembled WGS sequence"/>
</dbReference>